<dbReference type="SUPFAM" id="SSF51011">
    <property type="entry name" value="Glycosyl hydrolase domain"/>
    <property type="match status" value="1"/>
</dbReference>
<keyword evidence="2" id="KW-0732">Signal</keyword>
<dbReference type="Gene3D" id="2.60.120.260">
    <property type="entry name" value="Galactose-binding domain-like"/>
    <property type="match status" value="3"/>
</dbReference>
<feature type="signal peptide" evidence="2">
    <location>
        <begin position="1"/>
        <end position="37"/>
    </location>
</feature>
<feature type="domain" description="CBM-cenC" evidence="3">
    <location>
        <begin position="1546"/>
        <end position="1679"/>
    </location>
</feature>
<keyword evidence="5" id="KW-1185">Reference proteome</keyword>
<dbReference type="InterPro" id="IPR003305">
    <property type="entry name" value="CenC_carb-bd"/>
</dbReference>
<dbReference type="SUPFAM" id="SSF49452">
    <property type="entry name" value="Starch-binding domain-like"/>
    <property type="match status" value="1"/>
</dbReference>
<evidence type="ECO:0000256" key="1">
    <source>
        <dbReference type="ARBA" id="ARBA00022801"/>
    </source>
</evidence>
<keyword evidence="1" id="KW-0378">Hydrolase</keyword>
<dbReference type="Gene3D" id="3.20.20.80">
    <property type="entry name" value="Glycosidases"/>
    <property type="match status" value="1"/>
</dbReference>
<evidence type="ECO:0000313" key="4">
    <source>
        <dbReference type="EMBL" id="NOU65392.1"/>
    </source>
</evidence>
<dbReference type="SUPFAM" id="SSF49785">
    <property type="entry name" value="Galactose-binding domain-like"/>
    <property type="match status" value="2"/>
</dbReference>
<protein>
    <recommendedName>
        <fullName evidence="3">CBM-cenC domain-containing protein</fullName>
    </recommendedName>
</protein>
<sequence length="1704" mass="184576">MKVMLNGKRKHNFFVSLCLAMLLTFSSWNLTTNVANAVTPTPSVLANFQNNVVYGSLGTGNAEISNPASGYTMNPNFADDFSSYFNQQFNAQPLPLDIVTPGSVVAGNKSISQNSSSVAYPSQLYTGSLTISNVYGTMSIGDSTTVGTTVLYGGDSCTIGATSNLTIYGDVVCNGPITFTGNITGLTIHGNVIAAGDITFNSSVGSFTVDKTMSAQGGIAFQGSNITVGHIGGDLIGEGISFHGFSSLSVAGNVSSTLDFMPSSGNYTSFLIGKSLYVTGKSQFSTFNEVTIQGSYYGKGNIDMHDQISTNGLTVGESMLSNGSIDFHGIGAPVNVGQFLGALNQLNFNNNISDLVSLGGITAGQVNIYNNFAPANIVIDYNPPAVATTPILVGGTVTGSVYGVEGIPLKSATVLVNGIGLRAVTKAEGTYTIPNVPAGGYTLTVIKPGYVNGISDQIEVQEGGTSTVSLTLTVEQLLKNGGFEAVANSIPTDWKAFQNGWGSFMGVATEAARTGEYGMAIFTSQSNNPWVMQPIPVEEGATYKLTSWFKAIGVTGNAGYKVEFYSGIENTVENWVTGYESKAPVSQNDGQWHELNYEIQAPLGSKYMYVYLRLFGTGDLYYDDASVIKTINPRQLVGLETDQIYYYPDVTNGTVLAKLRPEDGSFNNKTVDIRIALEGSPSAVFEQTGLPAALEVNIPFDPTVMDLQQPYQITVVLKDEWQQSIDQLEKTIYRWPRPTALPENGPVHVDGQPFFPVIAYHANVEDYPYLKEVGINTVQGNSIRSVEDMEIILDTAQANGLKVLAQLYSGMKVKENFELTRAVVTAVKNHPALLGWMIMDEPVLNGIPQSELLEAYKLIRSIDPDHPTYMVEYDPGAFRMVGQATDILATDVYPYRTDFMQPISAVGESVRSAVANVDDVKPIWTVLQTFRLQNSVYSYLPTINQIRNMAYQSFLAGSKGLAYYSINDPGWKLKDSELWPGLVSFKEELKLIGNLNAEGTKLQESIGSNVQWGVWEHGQERYAVAINLTKQEQSTSIPINLQGHQIELMYGDQQKQWASWENSFHVTLAPEQTLVYRIQSFTTSVNTAVEQLQDAEELISNIDWKDKTGLLIGQLQQLLQALSGVTDTVDESLEKAIISLQNVEQLEEWTEQQTDSALEGKKEQLIHALDKVRSYIEPIVQTALQIDLHFDSEQTVQGDELAITVQVRNTLDAAIQNAMIRISLPDATGIAPIENNIGDMSSGASDTSSNSFDIPIELESGVYPVTAALQLQYKGKDLTLSTTKFLQIEPLLHAALISDSMNLHQTGTHSFSIELKNNSSQSITVDLSHAALEGIDVDLAPSVLLAGKEMKQITGTLTIPNTVTEGNYQLEVEAKVGNAVHISMPLSVSLDTNPVYNGGFEKQVSGAVKADGWYMATNTWDRIEAHSGLASARLDPDPANSWNVLSTAYDRSIPVIAGKKYVLSGWVKNSSLAGLVQLGIRQVNAAMGTVGSYSWGNTNNNSGWTRYEVSFTALPQTTAVQVYFKADQSVDGQSWIDDVQIQEDLNLLLNPGFEQLNAGKATNWSYYSTAGTSIATTSESARSGNYGIALKSVTTAMNPVLVKQGMVVVPGKTYEVSAWIRANNLQALGFKMYTEDYNGTTYLSSQAGNYVKPGPGVWTKVSFRFTAPQGANNAVVNFRLYGIGNVNGTDQIDLDDIAVIEVNN</sequence>
<organism evidence="4 5">
    <name type="scientific">Paenibacillus plantarum</name>
    <dbReference type="NCBI Taxonomy" id="2654975"/>
    <lineage>
        <taxon>Bacteria</taxon>
        <taxon>Bacillati</taxon>
        <taxon>Bacillota</taxon>
        <taxon>Bacilli</taxon>
        <taxon>Bacillales</taxon>
        <taxon>Paenibacillaceae</taxon>
        <taxon>Paenibacillus</taxon>
    </lineage>
</organism>
<accession>A0ABX1XAC5</accession>
<comment type="caution">
    <text evidence="4">The sequence shown here is derived from an EMBL/GenBank/DDBJ whole genome shotgun (WGS) entry which is preliminary data.</text>
</comment>
<name>A0ABX1XAC5_9BACL</name>
<feature type="chain" id="PRO_5046325457" description="CBM-cenC domain-containing protein" evidence="2">
    <location>
        <begin position="38"/>
        <end position="1704"/>
    </location>
</feature>
<dbReference type="SUPFAM" id="SSF51445">
    <property type="entry name" value="(Trans)glycosidases"/>
    <property type="match status" value="1"/>
</dbReference>
<feature type="domain" description="CBM-cenC" evidence="3">
    <location>
        <begin position="1395"/>
        <end position="1526"/>
    </location>
</feature>
<dbReference type="Proteomes" id="UP000653578">
    <property type="component" value="Unassembled WGS sequence"/>
</dbReference>
<reference evidence="4 5" key="1">
    <citation type="submission" date="2019-10" db="EMBL/GenBank/DDBJ databases">
        <title>Description of Paenibacillus humi sp. nov.</title>
        <authorList>
            <person name="Carlier A."/>
            <person name="Qi S."/>
        </authorList>
    </citation>
    <scope>NUCLEOTIDE SEQUENCE [LARGE SCALE GENOMIC DNA]</scope>
    <source>
        <strain evidence="4 5">LMG 31461</strain>
    </source>
</reference>
<evidence type="ECO:0000259" key="3">
    <source>
        <dbReference type="Pfam" id="PF02018"/>
    </source>
</evidence>
<dbReference type="InterPro" id="IPR008979">
    <property type="entry name" value="Galactose-bd-like_sf"/>
</dbReference>
<gene>
    <name evidence="4" type="ORF">GC096_15265</name>
</gene>
<dbReference type="Pfam" id="PF02018">
    <property type="entry name" value="CBM_4_9"/>
    <property type="match status" value="2"/>
</dbReference>
<dbReference type="Gene3D" id="2.60.40.1120">
    <property type="entry name" value="Carboxypeptidase-like, regulatory domain"/>
    <property type="match status" value="1"/>
</dbReference>
<dbReference type="EMBL" id="WHNY01000044">
    <property type="protein sequence ID" value="NOU65392.1"/>
    <property type="molecule type" value="Genomic_DNA"/>
</dbReference>
<evidence type="ECO:0000256" key="2">
    <source>
        <dbReference type="SAM" id="SignalP"/>
    </source>
</evidence>
<dbReference type="Pfam" id="PF13620">
    <property type="entry name" value="CarboxypepD_reg"/>
    <property type="match status" value="1"/>
</dbReference>
<evidence type="ECO:0000313" key="5">
    <source>
        <dbReference type="Proteomes" id="UP000653578"/>
    </source>
</evidence>
<proteinExistence type="predicted"/>
<dbReference type="InterPro" id="IPR017853">
    <property type="entry name" value="GH"/>
</dbReference>
<dbReference type="InterPro" id="IPR013784">
    <property type="entry name" value="Carb-bd-like_fold"/>
</dbReference>